<keyword evidence="6" id="KW-0679">Respiratory chain</keyword>
<sequence length="112" mass="13437">MALQHPPDVIYPCAGTDLTSKLGGNNITDHFGRQCKKFEQNYFACLDAYGIEKSYLKCRDYYEDIFECTRRRKQYARAEVIQKEREKQYKEGKIQDRYIKDVDYDYVFNYDV</sequence>
<dbReference type="PANTHER" id="PTHR21268:SF2">
    <property type="entry name" value="NADH DEHYDROGENASE [UBIQUINONE] IRON-SULFUR PROTEIN 5"/>
    <property type="match status" value="1"/>
</dbReference>
<keyword evidence="7" id="KW-0999">Mitochondrion inner membrane</keyword>
<evidence type="ECO:0000256" key="1">
    <source>
        <dbReference type="ARBA" id="ARBA00003195"/>
    </source>
</evidence>
<dbReference type="InterPro" id="IPR019342">
    <property type="entry name" value="NADH_UbQ_OxRdtase_FeS-su5"/>
</dbReference>
<evidence type="ECO:0000256" key="7">
    <source>
        <dbReference type="ARBA" id="ARBA00022792"/>
    </source>
</evidence>
<dbReference type="PANTHER" id="PTHR21268">
    <property type="entry name" value="NADH DEHYDROGENASE [UBIQUINONE] IRON-SULFUR PROTEIN 5"/>
    <property type="match status" value="1"/>
</dbReference>
<organism evidence="13">
    <name type="scientific">Menopon gallinae</name>
    <name type="common">poultry shaft louse</name>
    <dbReference type="NCBI Taxonomy" id="328185"/>
    <lineage>
        <taxon>Eukaryota</taxon>
        <taxon>Metazoa</taxon>
        <taxon>Ecdysozoa</taxon>
        <taxon>Arthropoda</taxon>
        <taxon>Hexapoda</taxon>
        <taxon>Insecta</taxon>
        <taxon>Pterygota</taxon>
        <taxon>Neoptera</taxon>
        <taxon>Paraneoptera</taxon>
        <taxon>Psocodea</taxon>
        <taxon>Troctomorpha</taxon>
        <taxon>Phthiraptera</taxon>
        <taxon>Amblycera</taxon>
        <taxon>Menoponidae</taxon>
        <taxon>Menopon</taxon>
    </lineage>
</organism>
<evidence type="ECO:0008006" key="14">
    <source>
        <dbReference type="Google" id="ProtNLM"/>
    </source>
</evidence>
<evidence type="ECO:0000256" key="12">
    <source>
        <dbReference type="PIRSR" id="PIRSR619342-50"/>
    </source>
</evidence>
<evidence type="ECO:0000256" key="8">
    <source>
        <dbReference type="ARBA" id="ARBA00022982"/>
    </source>
</evidence>
<keyword evidence="9" id="KW-0496">Mitochondrion</keyword>
<dbReference type="Pfam" id="PF10200">
    <property type="entry name" value="Ndufs5"/>
    <property type="match status" value="1"/>
</dbReference>
<reference evidence="13" key="1">
    <citation type="journal article" date="2024" name="Gigascience">
        <title>Chromosome-level genome of the poultry shaft louse Menopon gallinae provides insight into the host-switching and adaptive evolution of parasitic lice.</title>
        <authorList>
            <person name="Xu Y."/>
            <person name="Ma L."/>
            <person name="Liu S."/>
            <person name="Liang Y."/>
            <person name="Liu Q."/>
            <person name="He Z."/>
            <person name="Tian L."/>
            <person name="Duan Y."/>
            <person name="Cai W."/>
            <person name="Li H."/>
            <person name="Song F."/>
        </authorList>
    </citation>
    <scope>NUCLEOTIDE SEQUENCE</scope>
    <source>
        <strain evidence="13">Cailab_2023a</strain>
    </source>
</reference>
<feature type="disulfide bond" evidence="12">
    <location>
        <begin position="35"/>
        <end position="68"/>
    </location>
</feature>
<keyword evidence="5" id="KW-0813">Transport</keyword>
<evidence type="ECO:0000313" key="13">
    <source>
        <dbReference type="EMBL" id="KAL0279214.1"/>
    </source>
</evidence>
<dbReference type="EMBL" id="JARGDH010000001">
    <property type="protein sequence ID" value="KAL0279214.1"/>
    <property type="molecule type" value="Genomic_DNA"/>
</dbReference>
<dbReference type="GO" id="GO:0005758">
    <property type="term" value="C:mitochondrial intermembrane space"/>
    <property type="evidence" value="ECO:0007669"/>
    <property type="project" value="UniProtKB-SubCell"/>
</dbReference>
<evidence type="ECO:0000256" key="11">
    <source>
        <dbReference type="ARBA" id="ARBA00023157"/>
    </source>
</evidence>
<evidence type="ECO:0000256" key="5">
    <source>
        <dbReference type="ARBA" id="ARBA00022448"/>
    </source>
</evidence>
<evidence type="ECO:0000256" key="9">
    <source>
        <dbReference type="ARBA" id="ARBA00023128"/>
    </source>
</evidence>
<keyword evidence="8" id="KW-0249">Electron transport</keyword>
<comment type="subcellular location">
    <subcellularLocation>
        <location evidence="3">Mitochondrion inner membrane</location>
        <topology evidence="3">Peripheral membrane protein</topology>
    </subcellularLocation>
    <subcellularLocation>
        <location evidence="2">Mitochondrion intermembrane space</location>
    </subcellularLocation>
</comment>
<dbReference type="AlphaFoldDB" id="A0AAW2IAL3"/>
<name>A0AAW2IAL3_9NEOP</name>
<protein>
    <recommendedName>
        <fullName evidence="14">NADH dehydrogenase [ubiquinone] iron-sulfur protein 5</fullName>
    </recommendedName>
</protein>
<comment type="function">
    <text evidence="1">Accessory subunit of the mitochondrial membrane respiratory chain NADH dehydrogenase (Complex I), that is believed not to be involved in catalysis. Complex I functions in the transfer of electrons from NADH to the respiratory chain. The immediate electron acceptor for the enzyme is believed to be ubiquinone.</text>
</comment>
<evidence type="ECO:0000256" key="3">
    <source>
        <dbReference type="ARBA" id="ARBA00004637"/>
    </source>
</evidence>
<dbReference type="PROSITE" id="PS51808">
    <property type="entry name" value="CHCH"/>
    <property type="match status" value="1"/>
</dbReference>
<evidence type="ECO:0000256" key="6">
    <source>
        <dbReference type="ARBA" id="ARBA00022660"/>
    </source>
</evidence>
<evidence type="ECO:0000256" key="4">
    <source>
        <dbReference type="ARBA" id="ARBA00007372"/>
    </source>
</evidence>
<gene>
    <name evidence="13" type="ORF">PYX00_000819</name>
</gene>
<comment type="caution">
    <text evidence="13">The sequence shown here is derived from an EMBL/GenBank/DDBJ whole genome shotgun (WGS) entry which is preliminary data.</text>
</comment>
<evidence type="ECO:0000256" key="10">
    <source>
        <dbReference type="ARBA" id="ARBA00023136"/>
    </source>
</evidence>
<evidence type="ECO:0000256" key="2">
    <source>
        <dbReference type="ARBA" id="ARBA00004569"/>
    </source>
</evidence>
<keyword evidence="10" id="KW-0472">Membrane</keyword>
<keyword evidence="11 12" id="KW-1015">Disulfide bond</keyword>
<proteinExistence type="inferred from homology"/>
<accession>A0AAW2IAL3</accession>
<dbReference type="GO" id="GO:0005743">
    <property type="term" value="C:mitochondrial inner membrane"/>
    <property type="evidence" value="ECO:0007669"/>
    <property type="project" value="UniProtKB-SubCell"/>
</dbReference>
<comment type="similarity">
    <text evidence="4">Belongs to the complex I NDUFS5 subunit family.</text>
</comment>
<feature type="disulfide bond" evidence="12">
    <location>
        <begin position="45"/>
        <end position="58"/>
    </location>
</feature>